<accession>A0A0E2HMI0</accession>
<dbReference type="SUPFAM" id="SSF116734">
    <property type="entry name" value="DNA methylase specificity domain"/>
    <property type="match status" value="2"/>
</dbReference>
<dbReference type="Proteomes" id="UP000013085">
    <property type="component" value="Unassembled WGS sequence"/>
</dbReference>
<dbReference type="GO" id="GO:0003677">
    <property type="term" value="F:DNA binding"/>
    <property type="evidence" value="ECO:0007669"/>
    <property type="project" value="UniProtKB-KW"/>
</dbReference>
<reference evidence="5 6" key="1">
    <citation type="submission" date="2013-01" db="EMBL/GenBank/DDBJ databases">
        <title>The Genome Sequence of Clostridium clostridioforme 90A8.</title>
        <authorList>
            <consortium name="The Broad Institute Genome Sequencing Platform"/>
            <person name="Earl A."/>
            <person name="Ward D."/>
            <person name="Feldgarden M."/>
            <person name="Gevers D."/>
            <person name="Courvalin P."/>
            <person name="Lambert T."/>
            <person name="Walker B."/>
            <person name="Young S.K."/>
            <person name="Zeng Q."/>
            <person name="Gargeya S."/>
            <person name="Fitzgerald M."/>
            <person name="Haas B."/>
            <person name="Abouelleil A."/>
            <person name="Alvarado L."/>
            <person name="Arachchi H.M."/>
            <person name="Berlin A.M."/>
            <person name="Chapman S.B."/>
            <person name="Dewar J."/>
            <person name="Goldberg J."/>
            <person name="Griggs A."/>
            <person name="Gujja S."/>
            <person name="Hansen M."/>
            <person name="Howarth C."/>
            <person name="Imamovic A."/>
            <person name="Larimer J."/>
            <person name="McCowan C."/>
            <person name="Murphy C."/>
            <person name="Neiman D."/>
            <person name="Pearson M."/>
            <person name="Priest M."/>
            <person name="Roberts A."/>
            <person name="Saif S."/>
            <person name="Shea T."/>
            <person name="Sisk P."/>
            <person name="Sykes S."/>
            <person name="Wortman J."/>
            <person name="Nusbaum C."/>
            <person name="Birren B."/>
        </authorList>
    </citation>
    <scope>NUCLEOTIDE SEQUENCE [LARGE SCALE GENOMIC DNA]</scope>
    <source>
        <strain evidence="5 6">90A8</strain>
    </source>
</reference>
<dbReference type="InterPro" id="IPR044946">
    <property type="entry name" value="Restrct_endonuc_typeI_TRD_sf"/>
</dbReference>
<dbReference type="GeneID" id="57960526"/>
<feature type="domain" description="Type I restriction modification DNA specificity" evidence="4">
    <location>
        <begin position="5"/>
        <end position="135"/>
    </location>
</feature>
<comment type="caution">
    <text evidence="5">The sequence shown here is derived from an EMBL/GenBank/DDBJ whole genome shotgun (WGS) entry which is preliminary data.</text>
</comment>
<evidence type="ECO:0000313" key="6">
    <source>
        <dbReference type="Proteomes" id="UP000013085"/>
    </source>
</evidence>
<dbReference type="RefSeq" id="WP_002587749.1">
    <property type="nucleotide sequence ID" value="NZ_KB850977.1"/>
</dbReference>
<evidence type="ECO:0000256" key="3">
    <source>
        <dbReference type="ARBA" id="ARBA00023125"/>
    </source>
</evidence>
<name>A0A0E2HMI0_9FIRM</name>
<sequence>MLNTSDWKEFLLSDIFDIRKGKRLTKENQTMGDTPFIGATAKNNGITSYIGQEYLHEGNTISLTYNGSVGEAFYQPKPFWASDDVNVLYPKDFVLTENIALFFCAILRLEKQMWSYARKWNLEKMNDTSIRLPVNSCNEPNYGMIETYMAGLKADITNIPDYFLNEGYEKASWYLDNIEQEIFESEFAGVAVKKEITLSDRRWNKFILGNIVESVQNGKSYNASDLVSAADGTDYVSYVTRTDNNNGISMYVQSEEYDGLEKANAITIGDTTATIFFQDHDFITGPHIIVIRADWLNVYTANFIITLLNQEKYRYPVFGRAFTKDLIATTELNLPVDDKGNPDYQFMEDYIKSLPFSAKI</sequence>
<keyword evidence="2" id="KW-0680">Restriction system</keyword>
<gene>
    <name evidence="5" type="ORF">HMPREF1090_02955</name>
</gene>
<dbReference type="AlphaFoldDB" id="A0A0E2HMI0"/>
<comment type="similarity">
    <text evidence="1">Belongs to the type-I restriction system S methylase family.</text>
</comment>
<protein>
    <recommendedName>
        <fullName evidence="4">Type I restriction modification DNA specificity domain-containing protein</fullName>
    </recommendedName>
</protein>
<dbReference type="GO" id="GO:0009307">
    <property type="term" value="P:DNA restriction-modification system"/>
    <property type="evidence" value="ECO:0007669"/>
    <property type="project" value="UniProtKB-KW"/>
</dbReference>
<evidence type="ECO:0000259" key="4">
    <source>
        <dbReference type="Pfam" id="PF01420"/>
    </source>
</evidence>
<proteinExistence type="inferred from homology"/>
<dbReference type="HOGENOM" id="CLU_039161_3_0_9"/>
<keyword evidence="3" id="KW-0238">DNA-binding</keyword>
<evidence type="ECO:0000313" key="5">
    <source>
        <dbReference type="EMBL" id="ENZ13222.1"/>
    </source>
</evidence>
<feature type="domain" description="Type I restriction modification DNA specificity" evidence="4">
    <location>
        <begin position="202"/>
        <end position="352"/>
    </location>
</feature>
<dbReference type="Pfam" id="PF01420">
    <property type="entry name" value="Methylase_S"/>
    <property type="match status" value="2"/>
</dbReference>
<dbReference type="Gene3D" id="3.90.220.20">
    <property type="entry name" value="DNA methylase specificity domains"/>
    <property type="match status" value="2"/>
</dbReference>
<dbReference type="InterPro" id="IPR000055">
    <property type="entry name" value="Restrct_endonuc_typeI_TRD"/>
</dbReference>
<evidence type="ECO:0000256" key="1">
    <source>
        <dbReference type="ARBA" id="ARBA00010923"/>
    </source>
</evidence>
<evidence type="ECO:0000256" key="2">
    <source>
        <dbReference type="ARBA" id="ARBA00022747"/>
    </source>
</evidence>
<dbReference type="PATRIC" id="fig|999408.3.peg.3192"/>
<dbReference type="EMBL" id="AGYR01000034">
    <property type="protein sequence ID" value="ENZ13222.1"/>
    <property type="molecule type" value="Genomic_DNA"/>
</dbReference>
<organism evidence="5 6">
    <name type="scientific">[Clostridium] clostridioforme 90A8</name>
    <dbReference type="NCBI Taxonomy" id="999408"/>
    <lineage>
        <taxon>Bacteria</taxon>
        <taxon>Bacillati</taxon>
        <taxon>Bacillota</taxon>
        <taxon>Clostridia</taxon>
        <taxon>Lachnospirales</taxon>
        <taxon>Lachnospiraceae</taxon>
        <taxon>Enterocloster</taxon>
    </lineage>
</organism>